<feature type="region of interest" description="Disordered" evidence="1">
    <location>
        <begin position="481"/>
        <end position="501"/>
    </location>
</feature>
<dbReference type="InterPro" id="IPR036388">
    <property type="entry name" value="WH-like_DNA-bd_sf"/>
</dbReference>
<name>A0A7S4EGV6_9STRA</name>
<dbReference type="CDD" id="cd09212">
    <property type="entry name" value="PUB"/>
    <property type="match status" value="1"/>
</dbReference>
<feature type="compositionally biased region" description="Basic and acidic residues" evidence="1">
    <location>
        <begin position="758"/>
        <end position="768"/>
    </location>
</feature>
<feature type="region of interest" description="Disordered" evidence="1">
    <location>
        <begin position="740"/>
        <end position="806"/>
    </location>
</feature>
<feature type="compositionally biased region" description="Basic and acidic residues" evidence="1">
    <location>
        <begin position="50"/>
        <end position="83"/>
    </location>
</feature>
<protein>
    <recommendedName>
        <fullName evidence="3">PUB domain-containing protein</fullName>
    </recommendedName>
</protein>
<organism evidence="2">
    <name type="scientific">Pseudo-nitzschia australis</name>
    <dbReference type="NCBI Taxonomy" id="44445"/>
    <lineage>
        <taxon>Eukaryota</taxon>
        <taxon>Sar</taxon>
        <taxon>Stramenopiles</taxon>
        <taxon>Ochrophyta</taxon>
        <taxon>Bacillariophyta</taxon>
        <taxon>Bacillariophyceae</taxon>
        <taxon>Bacillariophycidae</taxon>
        <taxon>Bacillariales</taxon>
        <taxon>Bacillariaceae</taxon>
        <taxon>Pseudo-nitzschia</taxon>
    </lineage>
</organism>
<evidence type="ECO:0000256" key="1">
    <source>
        <dbReference type="SAM" id="MobiDB-lite"/>
    </source>
</evidence>
<gene>
    <name evidence="2" type="ORF">PAUS00366_LOCUS4412</name>
</gene>
<dbReference type="Gene3D" id="1.10.10.10">
    <property type="entry name" value="Winged helix-like DNA-binding domain superfamily/Winged helix DNA-binding domain"/>
    <property type="match status" value="1"/>
</dbReference>
<feature type="region of interest" description="Disordered" evidence="1">
    <location>
        <begin position="303"/>
        <end position="360"/>
    </location>
</feature>
<feature type="compositionally biased region" description="Low complexity" evidence="1">
    <location>
        <begin position="316"/>
        <end position="331"/>
    </location>
</feature>
<proteinExistence type="predicted"/>
<dbReference type="AlphaFoldDB" id="A0A7S4EGV6"/>
<feature type="compositionally biased region" description="Polar residues" evidence="1">
    <location>
        <begin position="303"/>
        <end position="315"/>
    </location>
</feature>
<feature type="compositionally biased region" description="Low complexity" evidence="1">
    <location>
        <begin position="229"/>
        <end position="250"/>
    </location>
</feature>
<feature type="compositionally biased region" description="Polar residues" evidence="1">
    <location>
        <begin position="481"/>
        <end position="492"/>
    </location>
</feature>
<dbReference type="InterPro" id="IPR036339">
    <property type="entry name" value="PUB-like_dom_sf"/>
</dbReference>
<feature type="region of interest" description="Disordered" evidence="1">
    <location>
        <begin position="139"/>
        <end position="259"/>
    </location>
</feature>
<feature type="region of interest" description="Disordered" evidence="1">
    <location>
        <begin position="423"/>
        <end position="451"/>
    </location>
</feature>
<accession>A0A7S4EGV6</accession>
<sequence>MPPLVAETELDTGNHKHNERPTETPLKSTTSPTTTTNSNNQQLHVSDTNNGKDENLPNDNDGTKVPKEQVEKAKPKETLEKEQQQQQQQEMIRKAIAFWNHPGLQDVSSKEKRAYLHEQQGLTNAQIHEVWEELVAYSTSGSSSGSNSSSANIASNNNYPGTSTRNGSHHARQSLSRSKSNPHHQQHPNNPQSSFRGPAFRSNEAPNTNYDDYYNTNTNHHHYGIGTGQQPQPLHQPLHQSLQQHQQPLPYNTEQESDGSISVARGTTLLAVGGFLGVTGAAALRWLNGGRFELIPPPSAAANTANGVTAKTGNGQSRSLSSSSGTQQQQQNKMKEIARDEQRSQWDTQKQQRNSDSACDYNAEEYQDDEYNDDDDDDCLNVEEYVLERMDALLSVVQERLLSKLNTSSITDQSMSLLKQNNNAQTNTTSNNEHNTKNSNSNNNNTEPSKSNPMFLVQLKEMKDDLVRLCDTIAKQTKNNKIVSDSNSNNEQKSNKTHDFDFDLRNESSTLLAKFESCIQRLEEETNSVNGDAATKPGGFPSGPVSVSAETNSNSNSTGAIQQQDTLPIPAAPSTPPSDGKGGNRIDATSTTTTNANTAPLSLRDCILQITKKNDPLTLKTGSQLLYLYLANLSGKPDNRRYRKMFVSNESFRKVDNLVGGKDLLKAVGFVEDPTNGSNGGVLEWVPTGSTEQEIAALVLVKEAAAALGVLKNANLNACANGIPSSELIASALSKLSSSSSSSSNINIPHPSSPQQELLDKNQHRHHEDDDDDDDVLQTPSGSSLLSPPMPKKLPFFPTPSGEDRS</sequence>
<dbReference type="Gene3D" id="1.20.58.2190">
    <property type="match status" value="1"/>
</dbReference>
<feature type="compositionally biased region" description="Polar residues" evidence="1">
    <location>
        <begin position="548"/>
        <end position="566"/>
    </location>
</feature>
<feature type="region of interest" description="Disordered" evidence="1">
    <location>
        <begin position="526"/>
        <end position="596"/>
    </location>
</feature>
<feature type="compositionally biased region" description="Basic and acidic residues" evidence="1">
    <location>
        <begin position="333"/>
        <end position="344"/>
    </location>
</feature>
<feature type="compositionally biased region" description="Basic and acidic residues" evidence="1">
    <location>
        <begin position="12"/>
        <end position="22"/>
    </location>
</feature>
<evidence type="ECO:0000313" key="2">
    <source>
        <dbReference type="EMBL" id="CAE0711660.1"/>
    </source>
</evidence>
<feature type="compositionally biased region" description="Low complexity" evidence="1">
    <location>
        <begin position="740"/>
        <end position="754"/>
    </location>
</feature>
<dbReference type="EMBL" id="HBIX01005544">
    <property type="protein sequence ID" value="CAE0711660.1"/>
    <property type="molecule type" value="Transcribed_RNA"/>
</dbReference>
<feature type="compositionally biased region" description="Low complexity" evidence="1">
    <location>
        <begin position="207"/>
        <end position="218"/>
    </location>
</feature>
<feature type="compositionally biased region" description="Low complexity" evidence="1">
    <location>
        <begin position="139"/>
        <end position="158"/>
    </location>
</feature>
<dbReference type="SUPFAM" id="SSF143503">
    <property type="entry name" value="PUG domain-like"/>
    <property type="match status" value="1"/>
</dbReference>
<feature type="compositionally biased region" description="Low complexity" evidence="1">
    <location>
        <begin position="777"/>
        <end position="800"/>
    </location>
</feature>
<feature type="region of interest" description="Disordered" evidence="1">
    <location>
        <begin position="1"/>
        <end position="89"/>
    </location>
</feature>
<feature type="compositionally biased region" description="Low complexity" evidence="1">
    <location>
        <begin position="23"/>
        <end position="40"/>
    </location>
</feature>
<reference evidence="2" key="1">
    <citation type="submission" date="2021-01" db="EMBL/GenBank/DDBJ databases">
        <authorList>
            <person name="Corre E."/>
            <person name="Pelletier E."/>
            <person name="Niang G."/>
            <person name="Scheremetjew M."/>
            <person name="Finn R."/>
            <person name="Kale V."/>
            <person name="Holt S."/>
            <person name="Cochrane G."/>
            <person name="Meng A."/>
            <person name="Brown T."/>
            <person name="Cohen L."/>
        </authorList>
    </citation>
    <scope>NUCLEOTIDE SEQUENCE</scope>
    <source>
        <strain evidence="2">10249 10 AB</strain>
    </source>
</reference>
<feature type="compositionally biased region" description="Polar residues" evidence="1">
    <location>
        <begin position="345"/>
        <end position="357"/>
    </location>
</feature>
<evidence type="ECO:0008006" key="3">
    <source>
        <dbReference type="Google" id="ProtNLM"/>
    </source>
</evidence>